<reference evidence="1 3" key="2">
    <citation type="journal article" date="2014" name="BMC Genomics">
        <title>An improved genome release (version Mt4.0) for the model legume Medicago truncatula.</title>
        <authorList>
            <person name="Tang H."/>
            <person name="Krishnakumar V."/>
            <person name="Bidwell S."/>
            <person name="Rosen B."/>
            <person name="Chan A."/>
            <person name="Zhou S."/>
            <person name="Gentzbittel L."/>
            <person name="Childs K.L."/>
            <person name="Yandell M."/>
            <person name="Gundlach H."/>
            <person name="Mayer K.F."/>
            <person name="Schwartz D.C."/>
            <person name="Town C.D."/>
        </authorList>
    </citation>
    <scope>GENOME REANNOTATION</scope>
    <source>
        <strain evidence="2 3">cv. Jemalong A17</strain>
    </source>
</reference>
<protein>
    <submittedName>
        <fullName evidence="1">Transmembrane protein, putative</fullName>
    </submittedName>
</protein>
<keyword evidence="1" id="KW-0812">Transmembrane</keyword>
<dbReference type="EMBL" id="CM001222">
    <property type="protein sequence ID" value="AES76320.1"/>
    <property type="molecule type" value="Genomic_DNA"/>
</dbReference>
<reference evidence="1 3" key="1">
    <citation type="journal article" date="2011" name="Nature">
        <title>The Medicago genome provides insight into the evolution of rhizobial symbioses.</title>
        <authorList>
            <person name="Young N.D."/>
            <person name="Debelle F."/>
            <person name="Oldroyd G.E."/>
            <person name="Geurts R."/>
            <person name="Cannon S.B."/>
            <person name="Udvardi M.K."/>
            <person name="Benedito V.A."/>
            <person name="Mayer K.F."/>
            <person name="Gouzy J."/>
            <person name="Schoof H."/>
            <person name="Van de Peer Y."/>
            <person name="Proost S."/>
            <person name="Cook D.R."/>
            <person name="Meyers B.C."/>
            <person name="Spannagl M."/>
            <person name="Cheung F."/>
            <person name="De Mita S."/>
            <person name="Krishnakumar V."/>
            <person name="Gundlach H."/>
            <person name="Zhou S."/>
            <person name="Mudge J."/>
            <person name="Bharti A.K."/>
            <person name="Murray J.D."/>
            <person name="Naoumkina M.A."/>
            <person name="Rosen B."/>
            <person name="Silverstein K.A."/>
            <person name="Tang H."/>
            <person name="Rombauts S."/>
            <person name="Zhao P.X."/>
            <person name="Zhou P."/>
            <person name="Barbe V."/>
            <person name="Bardou P."/>
            <person name="Bechner M."/>
            <person name="Bellec A."/>
            <person name="Berger A."/>
            <person name="Berges H."/>
            <person name="Bidwell S."/>
            <person name="Bisseling T."/>
            <person name="Choisne N."/>
            <person name="Couloux A."/>
            <person name="Denny R."/>
            <person name="Deshpande S."/>
            <person name="Dai X."/>
            <person name="Doyle J.J."/>
            <person name="Dudez A.M."/>
            <person name="Farmer A.D."/>
            <person name="Fouteau S."/>
            <person name="Franken C."/>
            <person name="Gibelin C."/>
            <person name="Gish J."/>
            <person name="Goldstein S."/>
            <person name="Gonzalez A.J."/>
            <person name="Green P.J."/>
            <person name="Hallab A."/>
            <person name="Hartog M."/>
            <person name="Hua A."/>
            <person name="Humphray S.J."/>
            <person name="Jeong D.H."/>
            <person name="Jing Y."/>
            <person name="Jocker A."/>
            <person name="Kenton S.M."/>
            <person name="Kim D.J."/>
            <person name="Klee K."/>
            <person name="Lai H."/>
            <person name="Lang C."/>
            <person name="Lin S."/>
            <person name="Macmil S.L."/>
            <person name="Magdelenat G."/>
            <person name="Matthews L."/>
            <person name="McCorrison J."/>
            <person name="Monaghan E.L."/>
            <person name="Mun J.H."/>
            <person name="Najar F.Z."/>
            <person name="Nicholson C."/>
            <person name="Noirot C."/>
            <person name="O'Bleness M."/>
            <person name="Paule C.R."/>
            <person name="Poulain J."/>
            <person name="Prion F."/>
            <person name="Qin B."/>
            <person name="Qu C."/>
            <person name="Retzel E.F."/>
            <person name="Riddle C."/>
            <person name="Sallet E."/>
            <person name="Samain S."/>
            <person name="Samson N."/>
            <person name="Sanders I."/>
            <person name="Saurat O."/>
            <person name="Scarpelli C."/>
            <person name="Schiex T."/>
            <person name="Segurens B."/>
            <person name="Severin A.J."/>
            <person name="Sherrier D.J."/>
            <person name="Shi R."/>
            <person name="Sims S."/>
            <person name="Singer S.R."/>
            <person name="Sinharoy S."/>
            <person name="Sterck L."/>
            <person name="Viollet A."/>
            <person name="Wang B.B."/>
            <person name="Wang K."/>
            <person name="Wang M."/>
            <person name="Wang X."/>
            <person name="Warfsmann J."/>
            <person name="Weissenbach J."/>
            <person name="White D.D."/>
            <person name="White J.D."/>
            <person name="Wiley G.B."/>
            <person name="Wincker P."/>
            <person name="Xing Y."/>
            <person name="Yang L."/>
            <person name="Yao Z."/>
            <person name="Ying F."/>
            <person name="Zhai J."/>
            <person name="Zhou L."/>
            <person name="Zuber A."/>
            <person name="Denarie J."/>
            <person name="Dixon R.A."/>
            <person name="May G.D."/>
            <person name="Schwartz D.C."/>
            <person name="Rogers J."/>
            <person name="Quetier F."/>
            <person name="Town C.D."/>
            <person name="Roe B.A."/>
        </authorList>
    </citation>
    <scope>NUCLEOTIDE SEQUENCE [LARGE SCALE GENOMIC DNA]</scope>
    <source>
        <strain evidence="1">A17</strain>
        <strain evidence="2 3">cv. Jemalong A17</strain>
    </source>
</reference>
<dbReference type="Proteomes" id="UP000002051">
    <property type="component" value="Chromosome 6"/>
</dbReference>
<dbReference type="EnsemblPlants" id="AES76320">
    <property type="protein sequence ID" value="AES76320"/>
    <property type="gene ID" value="MTR_6g076070"/>
</dbReference>
<accession>G7KJS6</accession>
<dbReference type="HOGENOM" id="CLU_2076604_0_0_1"/>
<evidence type="ECO:0000313" key="2">
    <source>
        <dbReference type="EnsemblPlants" id="AES76320"/>
    </source>
</evidence>
<gene>
    <name evidence="1" type="ordered locus">MTR_6g076070</name>
</gene>
<reference evidence="2" key="3">
    <citation type="submission" date="2015-04" db="UniProtKB">
        <authorList>
            <consortium name="EnsemblPlants"/>
        </authorList>
    </citation>
    <scope>IDENTIFICATION</scope>
    <source>
        <strain evidence="2">cv. Jemalong A17</strain>
    </source>
</reference>
<evidence type="ECO:0000313" key="1">
    <source>
        <dbReference type="EMBL" id="AES76320.1"/>
    </source>
</evidence>
<name>G7KJS6_MEDTR</name>
<proteinExistence type="predicted"/>
<sequence>MGSGWVPISPLPVPYPCFEIGENPNPYPNSAKAGNTRQNGFGMGGYPRLDPLIRQLLADQQYRLDALFMLFFRSMIQLHADFPATFAAGIPAGIFAGNVLAGKSVGKALKALFGKNSG</sequence>
<dbReference type="AlphaFoldDB" id="G7KJS6"/>
<dbReference type="PaxDb" id="3880-AES76320"/>
<evidence type="ECO:0000313" key="3">
    <source>
        <dbReference type="Proteomes" id="UP000002051"/>
    </source>
</evidence>
<keyword evidence="3" id="KW-1185">Reference proteome</keyword>
<keyword evidence="1" id="KW-0472">Membrane</keyword>
<organism evidence="1 3">
    <name type="scientific">Medicago truncatula</name>
    <name type="common">Barrel medic</name>
    <name type="synonym">Medicago tribuloides</name>
    <dbReference type="NCBI Taxonomy" id="3880"/>
    <lineage>
        <taxon>Eukaryota</taxon>
        <taxon>Viridiplantae</taxon>
        <taxon>Streptophyta</taxon>
        <taxon>Embryophyta</taxon>
        <taxon>Tracheophyta</taxon>
        <taxon>Spermatophyta</taxon>
        <taxon>Magnoliopsida</taxon>
        <taxon>eudicotyledons</taxon>
        <taxon>Gunneridae</taxon>
        <taxon>Pentapetalae</taxon>
        <taxon>rosids</taxon>
        <taxon>fabids</taxon>
        <taxon>Fabales</taxon>
        <taxon>Fabaceae</taxon>
        <taxon>Papilionoideae</taxon>
        <taxon>50 kb inversion clade</taxon>
        <taxon>NPAAA clade</taxon>
        <taxon>Hologalegina</taxon>
        <taxon>IRL clade</taxon>
        <taxon>Trifolieae</taxon>
        <taxon>Medicago</taxon>
    </lineage>
</organism>